<name>E2AN33_CAMFO</name>
<protein>
    <submittedName>
        <fullName evidence="1">Uncharacterized protein</fullName>
    </submittedName>
</protein>
<accession>E2AN33</accession>
<dbReference type="EMBL" id="GL441060">
    <property type="protein sequence ID" value="EFN65150.1"/>
    <property type="molecule type" value="Genomic_DNA"/>
</dbReference>
<gene>
    <name evidence="1" type="ORF">EAG_05784</name>
</gene>
<sequence length="49" mass="5996">WLDDIEQEILSRFKNKYLTYPIFWICSEKLSFCGETNITDTFWNETEIN</sequence>
<dbReference type="AlphaFoldDB" id="E2AN33"/>
<feature type="non-terminal residue" evidence="1">
    <location>
        <position position="49"/>
    </location>
</feature>
<dbReference type="InParanoid" id="E2AN33"/>
<evidence type="ECO:0000313" key="1">
    <source>
        <dbReference type="EMBL" id="EFN65150.1"/>
    </source>
</evidence>
<keyword evidence="2" id="KW-1185">Reference proteome</keyword>
<reference evidence="1 2" key="1">
    <citation type="journal article" date="2010" name="Science">
        <title>Genomic comparison of the ants Camponotus floridanus and Harpegnathos saltator.</title>
        <authorList>
            <person name="Bonasio R."/>
            <person name="Zhang G."/>
            <person name="Ye C."/>
            <person name="Mutti N.S."/>
            <person name="Fang X."/>
            <person name="Qin N."/>
            <person name="Donahue G."/>
            <person name="Yang P."/>
            <person name="Li Q."/>
            <person name="Li C."/>
            <person name="Zhang P."/>
            <person name="Huang Z."/>
            <person name="Berger S.L."/>
            <person name="Reinberg D."/>
            <person name="Wang J."/>
            <person name="Liebig J."/>
        </authorList>
    </citation>
    <scope>NUCLEOTIDE SEQUENCE [LARGE SCALE GENOMIC DNA]</scope>
    <source>
        <strain evidence="2">C129</strain>
    </source>
</reference>
<proteinExistence type="predicted"/>
<dbReference type="Proteomes" id="UP000000311">
    <property type="component" value="Unassembled WGS sequence"/>
</dbReference>
<feature type="non-terminal residue" evidence="1">
    <location>
        <position position="1"/>
    </location>
</feature>
<organism evidence="2">
    <name type="scientific">Camponotus floridanus</name>
    <name type="common">Florida carpenter ant</name>
    <dbReference type="NCBI Taxonomy" id="104421"/>
    <lineage>
        <taxon>Eukaryota</taxon>
        <taxon>Metazoa</taxon>
        <taxon>Ecdysozoa</taxon>
        <taxon>Arthropoda</taxon>
        <taxon>Hexapoda</taxon>
        <taxon>Insecta</taxon>
        <taxon>Pterygota</taxon>
        <taxon>Neoptera</taxon>
        <taxon>Endopterygota</taxon>
        <taxon>Hymenoptera</taxon>
        <taxon>Apocrita</taxon>
        <taxon>Aculeata</taxon>
        <taxon>Formicoidea</taxon>
        <taxon>Formicidae</taxon>
        <taxon>Formicinae</taxon>
        <taxon>Camponotus</taxon>
    </lineage>
</organism>
<evidence type="ECO:0000313" key="2">
    <source>
        <dbReference type="Proteomes" id="UP000000311"/>
    </source>
</evidence>